<dbReference type="GO" id="GO:0002250">
    <property type="term" value="P:adaptive immune response"/>
    <property type="evidence" value="ECO:0007669"/>
    <property type="project" value="UniProtKB-KW"/>
</dbReference>
<dbReference type="InterPro" id="IPR051287">
    <property type="entry name" value="TCR_variable_region"/>
</dbReference>
<dbReference type="GeneTree" id="ENSGT01030000234557"/>
<evidence type="ECO:0000313" key="7">
    <source>
        <dbReference type="Ensembl" id="ENSPKIP00000000490.1"/>
    </source>
</evidence>
<keyword evidence="5" id="KW-1279">T cell receptor</keyword>
<keyword evidence="8" id="KW-1185">Reference proteome</keyword>
<reference evidence="7" key="1">
    <citation type="submission" date="2025-08" db="UniProtKB">
        <authorList>
            <consortium name="Ensembl"/>
        </authorList>
    </citation>
    <scope>IDENTIFICATION</scope>
</reference>
<organism evidence="7 8">
    <name type="scientific">Paramormyrops kingsleyae</name>
    <dbReference type="NCBI Taxonomy" id="1676925"/>
    <lineage>
        <taxon>Eukaryota</taxon>
        <taxon>Metazoa</taxon>
        <taxon>Chordata</taxon>
        <taxon>Craniata</taxon>
        <taxon>Vertebrata</taxon>
        <taxon>Euteleostomi</taxon>
        <taxon>Actinopterygii</taxon>
        <taxon>Neopterygii</taxon>
        <taxon>Teleostei</taxon>
        <taxon>Osteoglossocephala</taxon>
        <taxon>Osteoglossomorpha</taxon>
        <taxon>Osteoglossiformes</taxon>
        <taxon>Mormyridae</taxon>
        <taxon>Paramormyrops</taxon>
    </lineage>
</organism>
<dbReference type="InterPro" id="IPR013783">
    <property type="entry name" value="Ig-like_fold"/>
</dbReference>
<dbReference type="PANTHER" id="PTHR19367:SF18">
    <property type="entry name" value="T CELL RECEPTOR ALPHA VARIABLE 16"/>
    <property type="match status" value="1"/>
</dbReference>
<name>A0A3B3Q4B4_9TELE</name>
<reference evidence="7" key="2">
    <citation type="submission" date="2025-09" db="UniProtKB">
        <authorList>
            <consortium name="Ensembl"/>
        </authorList>
    </citation>
    <scope>IDENTIFICATION</scope>
</reference>
<dbReference type="SMART" id="SM00409">
    <property type="entry name" value="IG"/>
    <property type="match status" value="1"/>
</dbReference>
<keyword evidence="3" id="KW-0675">Receptor</keyword>
<keyword evidence="2" id="KW-1064">Adaptive immunity</keyword>
<dbReference type="GO" id="GO:0042101">
    <property type="term" value="C:T cell receptor complex"/>
    <property type="evidence" value="ECO:0007669"/>
    <property type="project" value="UniProtKB-KW"/>
</dbReference>
<keyword evidence="5" id="KW-0391">Immunity</keyword>
<evidence type="ECO:0000256" key="1">
    <source>
        <dbReference type="ARBA" id="ARBA00022729"/>
    </source>
</evidence>
<proteinExistence type="predicted"/>
<dbReference type="InterPro" id="IPR003599">
    <property type="entry name" value="Ig_sub"/>
</dbReference>
<keyword evidence="4" id="KW-0393">Immunoglobulin domain</keyword>
<dbReference type="InterPro" id="IPR013106">
    <property type="entry name" value="Ig_V-set"/>
</dbReference>
<evidence type="ECO:0000256" key="2">
    <source>
        <dbReference type="ARBA" id="ARBA00023130"/>
    </source>
</evidence>
<accession>A0A3B3Q4B4</accession>
<dbReference type="InterPro" id="IPR007110">
    <property type="entry name" value="Ig-like_dom"/>
</dbReference>
<evidence type="ECO:0000313" key="8">
    <source>
        <dbReference type="Proteomes" id="UP000261540"/>
    </source>
</evidence>
<evidence type="ECO:0000259" key="6">
    <source>
        <dbReference type="PROSITE" id="PS50835"/>
    </source>
</evidence>
<evidence type="ECO:0000256" key="3">
    <source>
        <dbReference type="ARBA" id="ARBA00023170"/>
    </source>
</evidence>
<dbReference type="Pfam" id="PF07686">
    <property type="entry name" value="V-set"/>
    <property type="match status" value="1"/>
</dbReference>
<sequence>YNKMLVICPLKYTYFMMTIKEHQPKSSFPQVTQKETELSKKEGETASLECTFSTSSTNYWVHWYLQYPGTAPQFILFTGSGKYKERFNASLDKTAMTVSLTVQNVQLSDSAVYYCALRPTVRISFSHPIQKHLCDKTVT</sequence>
<dbReference type="STRING" id="1676925.ENSPKIP00000000490"/>
<protein>
    <recommendedName>
        <fullName evidence="6">Ig-like domain-containing protein</fullName>
    </recommendedName>
</protein>
<dbReference type="InterPro" id="IPR036179">
    <property type="entry name" value="Ig-like_dom_sf"/>
</dbReference>
<feature type="domain" description="Ig-like" evidence="6">
    <location>
        <begin position="29"/>
        <end position="126"/>
    </location>
</feature>
<dbReference type="Proteomes" id="UP000261540">
    <property type="component" value="Unplaced"/>
</dbReference>
<dbReference type="Ensembl" id="ENSPKIT00000024388.1">
    <property type="protein sequence ID" value="ENSPKIP00000000490.1"/>
    <property type="gene ID" value="ENSPKIG00000019133.1"/>
</dbReference>
<evidence type="ECO:0000256" key="5">
    <source>
        <dbReference type="ARBA" id="ARBA00043266"/>
    </source>
</evidence>
<dbReference type="Gene3D" id="2.60.40.10">
    <property type="entry name" value="Immunoglobulins"/>
    <property type="match status" value="1"/>
</dbReference>
<dbReference type="PROSITE" id="PS50835">
    <property type="entry name" value="IG_LIKE"/>
    <property type="match status" value="1"/>
</dbReference>
<dbReference type="SUPFAM" id="SSF48726">
    <property type="entry name" value="Immunoglobulin"/>
    <property type="match status" value="1"/>
</dbReference>
<keyword evidence="1" id="KW-0732">Signal</keyword>
<dbReference type="SMART" id="SM00406">
    <property type="entry name" value="IGv"/>
    <property type="match status" value="1"/>
</dbReference>
<dbReference type="AlphaFoldDB" id="A0A3B3Q4B4"/>
<evidence type="ECO:0000256" key="4">
    <source>
        <dbReference type="ARBA" id="ARBA00023319"/>
    </source>
</evidence>
<dbReference type="PANTHER" id="PTHR19367">
    <property type="entry name" value="T-CELL RECEPTOR ALPHA CHAIN V REGION"/>
    <property type="match status" value="1"/>
</dbReference>